<feature type="chain" id="PRO_5037276986" evidence="2">
    <location>
        <begin position="32"/>
        <end position="270"/>
    </location>
</feature>
<evidence type="ECO:0000313" key="4">
    <source>
        <dbReference type="Proteomes" id="UP000696931"/>
    </source>
</evidence>
<evidence type="ECO:0000313" key="3">
    <source>
        <dbReference type="EMBL" id="MBI5168787.1"/>
    </source>
</evidence>
<proteinExistence type="predicted"/>
<dbReference type="PANTHER" id="PTHR35788:SF1">
    <property type="entry name" value="EXPORTED PROTEIN"/>
    <property type="match status" value="1"/>
</dbReference>
<feature type="signal peptide" evidence="2">
    <location>
        <begin position="1"/>
        <end position="31"/>
    </location>
</feature>
<dbReference type="Proteomes" id="UP000696931">
    <property type="component" value="Unassembled WGS sequence"/>
</dbReference>
<dbReference type="InterPro" id="IPR007391">
    <property type="entry name" value="Vancomycin_resist_VanW"/>
</dbReference>
<name>A0A933SAY6_UNCEI</name>
<dbReference type="AlphaFoldDB" id="A0A933SAY6"/>
<evidence type="ECO:0000256" key="2">
    <source>
        <dbReference type="SAM" id="SignalP"/>
    </source>
</evidence>
<accession>A0A933SAY6</accession>
<evidence type="ECO:0000256" key="1">
    <source>
        <dbReference type="SAM" id="MobiDB-lite"/>
    </source>
</evidence>
<protein>
    <submittedName>
        <fullName evidence="3">VanW family protein</fullName>
    </submittedName>
</protein>
<dbReference type="EMBL" id="JACRIW010000035">
    <property type="protein sequence ID" value="MBI5168787.1"/>
    <property type="molecule type" value="Genomic_DNA"/>
</dbReference>
<dbReference type="PANTHER" id="PTHR35788">
    <property type="entry name" value="EXPORTED PROTEIN-RELATED"/>
    <property type="match status" value="1"/>
</dbReference>
<keyword evidence="2" id="KW-0732">Signal</keyword>
<reference evidence="3" key="1">
    <citation type="submission" date="2020-07" db="EMBL/GenBank/DDBJ databases">
        <title>Huge and variable diversity of episymbiotic CPR bacteria and DPANN archaea in groundwater ecosystems.</title>
        <authorList>
            <person name="He C.Y."/>
            <person name="Keren R."/>
            <person name="Whittaker M."/>
            <person name="Farag I.F."/>
            <person name="Doudna J."/>
            <person name="Cate J.H.D."/>
            <person name="Banfield J.F."/>
        </authorList>
    </citation>
    <scope>NUCLEOTIDE SEQUENCE</scope>
    <source>
        <strain evidence="3">NC_groundwater_1813_Pr3_B-0.1um_71_17</strain>
    </source>
</reference>
<organism evidence="3 4">
    <name type="scientific">Eiseniibacteriota bacterium</name>
    <dbReference type="NCBI Taxonomy" id="2212470"/>
    <lineage>
        <taxon>Bacteria</taxon>
        <taxon>Candidatus Eiseniibacteriota</taxon>
    </lineage>
</organism>
<dbReference type="InterPro" id="IPR052913">
    <property type="entry name" value="Glycopeptide_resist_protein"/>
</dbReference>
<dbReference type="Pfam" id="PF04294">
    <property type="entry name" value="VanW"/>
    <property type="match status" value="1"/>
</dbReference>
<gene>
    <name evidence="3" type="ORF">HZA61_04795</name>
</gene>
<feature type="region of interest" description="Disordered" evidence="1">
    <location>
        <begin position="248"/>
        <end position="270"/>
    </location>
</feature>
<sequence length="270" mass="29017">MKPLPSWTMVRASALAAALALALLPAGHARARAETPPGATAPLPGDSLAVASDTAEQFPVLLGSFTTTLHGSRPERTENIRLAVEALDGAILLPGDVLSFNERVGVRTSERGYLMAPVILHETRQLQAGGGICQVASTMFVAGLLSGLSVSERWRHSTPVDYIAIGEDATIAWGAKDLRLRNDLAQRVRLRVRIVGSTLSARFEGEQPEPGSIELATESRELPAEAGLDDARPGVEVELYRVRRGEDGAESRELVHRDVIPPSRGRKDVR</sequence>
<comment type="caution">
    <text evidence="3">The sequence shown here is derived from an EMBL/GenBank/DDBJ whole genome shotgun (WGS) entry which is preliminary data.</text>
</comment>